<dbReference type="AlphaFoldDB" id="A0A226WVC3"/>
<dbReference type="Proteomes" id="UP000214720">
    <property type="component" value="Unassembled WGS sequence"/>
</dbReference>
<dbReference type="EMBL" id="MTHB01000191">
    <property type="protein sequence ID" value="OXC75122.1"/>
    <property type="molecule type" value="Genomic_DNA"/>
</dbReference>
<proteinExistence type="predicted"/>
<reference evidence="2" key="1">
    <citation type="submission" date="2017-01" db="EMBL/GenBank/DDBJ databases">
        <title>Genome Analysis of Deinococcus marmoris KOPRI26562.</title>
        <authorList>
            <person name="Kim J.H."/>
            <person name="Oh H.-M."/>
        </authorList>
    </citation>
    <scope>NUCLEOTIDE SEQUENCE [LARGE SCALE GENOMIC DNA]</scope>
    <source>
        <strain evidence="2">PAMC 26633</strain>
    </source>
</reference>
<sequence length="49" mass="5738">MDFRGIVFSEGFSWPTPLRLRAEDGRRGELWQTAFADRSSIKRLPINQK</sequence>
<name>A0A226WVC3_CABSO</name>
<organism evidence="1 2">
    <name type="scientific">Caballeronia sordidicola</name>
    <name type="common">Burkholderia sordidicola</name>
    <dbReference type="NCBI Taxonomy" id="196367"/>
    <lineage>
        <taxon>Bacteria</taxon>
        <taxon>Pseudomonadati</taxon>
        <taxon>Pseudomonadota</taxon>
        <taxon>Betaproteobacteria</taxon>
        <taxon>Burkholderiales</taxon>
        <taxon>Burkholderiaceae</taxon>
        <taxon>Caballeronia</taxon>
    </lineage>
</organism>
<comment type="caution">
    <text evidence="1">The sequence shown here is derived from an EMBL/GenBank/DDBJ whole genome shotgun (WGS) entry which is preliminary data.</text>
</comment>
<evidence type="ECO:0000313" key="1">
    <source>
        <dbReference type="EMBL" id="OXC75122.1"/>
    </source>
</evidence>
<gene>
    <name evidence="1" type="ORF">BSU04_28725</name>
</gene>
<accession>A0A226WVC3</accession>
<evidence type="ECO:0000313" key="2">
    <source>
        <dbReference type="Proteomes" id="UP000214720"/>
    </source>
</evidence>
<protein>
    <submittedName>
        <fullName evidence="1">Uncharacterized protein</fullName>
    </submittedName>
</protein>